<dbReference type="SUPFAM" id="SSF54285">
    <property type="entry name" value="MoaD/ThiS"/>
    <property type="match status" value="1"/>
</dbReference>
<accession>A0A3N1XSC9</accession>
<keyword evidence="2" id="KW-1185">Reference proteome</keyword>
<reference evidence="1 2" key="1">
    <citation type="submission" date="2018-11" db="EMBL/GenBank/DDBJ databases">
        <title>Genomic Encyclopedia of Type Strains, Phase IV (KMG-IV): sequencing the most valuable type-strain genomes for metagenomic binning, comparative biology and taxonomic classification.</title>
        <authorList>
            <person name="Goeker M."/>
        </authorList>
    </citation>
    <scope>NUCLEOTIDE SEQUENCE [LARGE SCALE GENOMIC DNA]</scope>
    <source>
        <strain evidence="1 2">DSM 100275</strain>
    </source>
</reference>
<name>A0A3N1XSC9_9GAMM</name>
<evidence type="ECO:0000313" key="2">
    <source>
        <dbReference type="Proteomes" id="UP000276634"/>
    </source>
</evidence>
<sequence>MTGVKAAQDGRGEDGAVEVEVRYYNSMRRYAGGGWRRRVQLPAGATLGDLLARLALPLHELYVVFHNGETAMADPGAVDAIETGRPLADGDVVALSGPVPFSRGYGVPVC</sequence>
<evidence type="ECO:0000313" key="1">
    <source>
        <dbReference type="EMBL" id="ROR29545.1"/>
    </source>
</evidence>
<dbReference type="EMBL" id="RJVI01000003">
    <property type="protein sequence ID" value="ROR29545.1"/>
    <property type="molecule type" value="Genomic_DNA"/>
</dbReference>
<dbReference type="Gene3D" id="3.10.20.30">
    <property type="match status" value="1"/>
</dbReference>
<dbReference type="AlphaFoldDB" id="A0A3N1XSC9"/>
<proteinExistence type="predicted"/>
<dbReference type="InterPro" id="IPR016155">
    <property type="entry name" value="Mopterin_synth/thiamin_S_b"/>
</dbReference>
<dbReference type="RefSeq" id="WP_123401960.1">
    <property type="nucleotide sequence ID" value="NZ_RJVI01000003.1"/>
</dbReference>
<protein>
    <submittedName>
        <fullName evidence="1">Molybdopterin converting factor small subunit</fullName>
    </submittedName>
</protein>
<dbReference type="Proteomes" id="UP000276634">
    <property type="component" value="Unassembled WGS sequence"/>
</dbReference>
<comment type="caution">
    <text evidence="1">The sequence shown here is derived from an EMBL/GenBank/DDBJ whole genome shotgun (WGS) entry which is preliminary data.</text>
</comment>
<organism evidence="1 2">
    <name type="scientific">Inmirania thermothiophila</name>
    <dbReference type="NCBI Taxonomy" id="1750597"/>
    <lineage>
        <taxon>Bacteria</taxon>
        <taxon>Pseudomonadati</taxon>
        <taxon>Pseudomonadota</taxon>
        <taxon>Gammaproteobacteria</taxon>
        <taxon>Chromatiales</taxon>
        <taxon>Ectothiorhodospiraceae</taxon>
        <taxon>Inmirania</taxon>
    </lineage>
</organism>
<gene>
    <name evidence="1" type="ORF">EDC57_2215</name>
</gene>
<dbReference type="InterPro" id="IPR012675">
    <property type="entry name" value="Beta-grasp_dom_sf"/>
</dbReference>